<evidence type="ECO:0000256" key="2">
    <source>
        <dbReference type="ARBA" id="ARBA00022670"/>
    </source>
</evidence>
<dbReference type="Pfam" id="PF13365">
    <property type="entry name" value="Trypsin_2"/>
    <property type="match status" value="1"/>
</dbReference>
<dbReference type="OrthoDB" id="9758917at2"/>
<dbReference type="PROSITE" id="PS50106">
    <property type="entry name" value="PDZ"/>
    <property type="match status" value="1"/>
</dbReference>
<dbReference type="SUPFAM" id="SSF50494">
    <property type="entry name" value="Trypsin-like serine proteases"/>
    <property type="match status" value="1"/>
</dbReference>
<dbReference type="SMART" id="SM00228">
    <property type="entry name" value="PDZ"/>
    <property type="match status" value="1"/>
</dbReference>
<dbReference type="Pfam" id="PF13180">
    <property type="entry name" value="PDZ_2"/>
    <property type="match status" value="1"/>
</dbReference>
<accession>A0A432ZKK3</accession>
<dbReference type="GO" id="GO:0006515">
    <property type="term" value="P:protein quality control for misfolded or incompletely synthesized proteins"/>
    <property type="evidence" value="ECO:0007669"/>
    <property type="project" value="TreeGrafter"/>
</dbReference>
<evidence type="ECO:0000313" key="7">
    <source>
        <dbReference type="Proteomes" id="UP000288279"/>
    </source>
</evidence>
<dbReference type="PANTHER" id="PTHR22939:SF101">
    <property type="entry name" value="PERIPLASMIC PH-DEPENDENT SERINE ENDOPROTEASE DEGQ"/>
    <property type="match status" value="1"/>
</dbReference>
<keyword evidence="3" id="KW-0378">Hydrolase</keyword>
<dbReference type="InterPro" id="IPR009003">
    <property type="entry name" value="Peptidase_S1_PA"/>
</dbReference>
<evidence type="ECO:0000256" key="4">
    <source>
        <dbReference type="ARBA" id="ARBA00022825"/>
    </source>
</evidence>
<dbReference type="InterPro" id="IPR001478">
    <property type="entry name" value="PDZ"/>
</dbReference>
<dbReference type="Proteomes" id="UP000288279">
    <property type="component" value="Unassembled WGS sequence"/>
</dbReference>
<evidence type="ECO:0000313" key="6">
    <source>
        <dbReference type="EMBL" id="RUO78557.1"/>
    </source>
</evidence>
<dbReference type="EMBL" id="PIQG01000002">
    <property type="protein sequence ID" value="RUO78557.1"/>
    <property type="molecule type" value="Genomic_DNA"/>
</dbReference>
<dbReference type="GO" id="GO:0004252">
    <property type="term" value="F:serine-type endopeptidase activity"/>
    <property type="evidence" value="ECO:0007669"/>
    <property type="project" value="InterPro"/>
</dbReference>
<keyword evidence="4" id="KW-0720">Serine protease</keyword>
<dbReference type="PANTHER" id="PTHR22939">
    <property type="entry name" value="SERINE PROTEASE FAMILY S1C HTRA-RELATED"/>
    <property type="match status" value="1"/>
</dbReference>
<proteinExistence type="inferred from homology"/>
<comment type="caution">
    <text evidence="6">The sequence shown here is derived from an EMBL/GenBank/DDBJ whole genome shotgun (WGS) entry which is preliminary data.</text>
</comment>
<dbReference type="Gene3D" id="2.40.10.10">
    <property type="entry name" value="Trypsin-like serine proteases"/>
    <property type="match status" value="2"/>
</dbReference>
<dbReference type="InterPro" id="IPR036034">
    <property type="entry name" value="PDZ_sf"/>
</dbReference>
<dbReference type="RefSeq" id="WP_126827075.1">
    <property type="nucleotide sequence ID" value="NZ_PIQG01000002.1"/>
</dbReference>
<evidence type="ECO:0000256" key="3">
    <source>
        <dbReference type="ARBA" id="ARBA00022801"/>
    </source>
</evidence>
<gene>
    <name evidence="6" type="ORF">CWI83_05910</name>
</gene>
<keyword evidence="7" id="KW-1185">Reference proteome</keyword>
<dbReference type="PRINTS" id="PR00834">
    <property type="entry name" value="PROTEASES2C"/>
</dbReference>
<dbReference type="GO" id="GO:0042597">
    <property type="term" value="C:periplasmic space"/>
    <property type="evidence" value="ECO:0007669"/>
    <property type="project" value="TreeGrafter"/>
</dbReference>
<dbReference type="InterPro" id="IPR001940">
    <property type="entry name" value="Peptidase_S1C"/>
</dbReference>
<protein>
    <submittedName>
        <fullName evidence="6">Serine protease</fullName>
    </submittedName>
</protein>
<reference evidence="6 7" key="1">
    <citation type="journal article" date="2011" name="Front. Microbiol.">
        <title>Genomic signatures of strain selection and enhancement in Bacillus atrophaeus var. globigii, a historical biowarfare simulant.</title>
        <authorList>
            <person name="Gibbons H.S."/>
            <person name="Broomall S.M."/>
            <person name="McNew L.A."/>
            <person name="Daligault H."/>
            <person name="Chapman C."/>
            <person name="Bruce D."/>
            <person name="Karavis M."/>
            <person name="Krepps M."/>
            <person name="McGregor P.A."/>
            <person name="Hong C."/>
            <person name="Park K.H."/>
            <person name="Akmal A."/>
            <person name="Feldman A."/>
            <person name="Lin J.S."/>
            <person name="Chang W.E."/>
            <person name="Higgs B.W."/>
            <person name="Demirev P."/>
            <person name="Lindquist J."/>
            <person name="Liem A."/>
            <person name="Fochler E."/>
            <person name="Read T.D."/>
            <person name="Tapia R."/>
            <person name="Johnson S."/>
            <person name="Bishop-Lilly K.A."/>
            <person name="Detter C."/>
            <person name="Han C."/>
            <person name="Sozhamannan S."/>
            <person name="Rosenzweig C.N."/>
            <person name="Skowronski E.W."/>
        </authorList>
    </citation>
    <scope>NUCLEOTIDE SEQUENCE [LARGE SCALE GENOMIC DNA]</scope>
    <source>
        <strain evidence="6 7">PIT1</strain>
    </source>
</reference>
<keyword evidence="2 6" id="KW-0645">Protease</keyword>
<dbReference type="SUPFAM" id="SSF50156">
    <property type="entry name" value="PDZ domain-like"/>
    <property type="match status" value="1"/>
</dbReference>
<evidence type="ECO:0000259" key="5">
    <source>
        <dbReference type="PROSITE" id="PS50106"/>
    </source>
</evidence>
<feature type="domain" description="PDZ" evidence="5">
    <location>
        <begin position="248"/>
        <end position="310"/>
    </location>
</feature>
<name>A0A432ZKK3_9GAMM</name>
<dbReference type="AlphaFoldDB" id="A0A432ZKK3"/>
<evidence type="ECO:0000256" key="1">
    <source>
        <dbReference type="ARBA" id="ARBA00010541"/>
    </source>
</evidence>
<dbReference type="Gene3D" id="2.30.42.10">
    <property type="match status" value="1"/>
</dbReference>
<comment type="similarity">
    <text evidence="1">Belongs to the peptidase S1C family.</text>
</comment>
<sequence length="354" mass="37772">MSKWVWLIVRSSLVGLGAALLVLWATPLWQDYQVEQSFEQAPLSFAKAVNRAAPAVVNIYSLEQVPGRSYYEGPSLVARLGSGVIMDNKGHILTAYHVVANNDQIQVALQDGRQYSGYVIGGDAVTDLAVIRIEADNLPVIPQQQTMKVRAGDVVLAIGNPLNLGQTITQGIVSAAGGRMGVLNNSHADLIQMDAVINEGASGGALVNSNGYLVGINNARYRDNSGQGISGIYFAVPYSIAKWVMDTLIQEGEVVRGYFGIQVGPNEASQSYQQAGIYVNGVDPNSPAEQAGLRQGDYIIEMDGVPVTSVASGLELVARSKPGTVIEVSFFRATGAGDYEMLTRPVTIAKLNSR</sequence>
<dbReference type="InterPro" id="IPR043504">
    <property type="entry name" value="Peptidase_S1_PA_chymotrypsin"/>
</dbReference>
<organism evidence="6 7">
    <name type="scientific">Pseudidiomarina taiwanensis</name>
    <dbReference type="NCBI Taxonomy" id="337250"/>
    <lineage>
        <taxon>Bacteria</taxon>
        <taxon>Pseudomonadati</taxon>
        <taxon>Pseudomonadota</taxon>
        <taxon>Gammaproteobacteria</taxon>
        <taxon>Alteromonadales</taxon>
        <taxon>Idiomarinaceae</taxon>
        <taxon>Pseudidiomarina</taxon>
    </lineage>
</organism>